<dbReference type="Pfam" id="PF00496">
    <property type="entry name" value="SBP_bac_5"/>
    <property type="match status" value="1"/>
</dbReference>
<evidence type="ECO:0000256" key="2">
    <source>
        <dbReference type="ARBA" id="ARBA00005695"/>
    </source>
</evidence>
<keyword evidence="3" id="KW-0813">Transport</keyword>
<organism evidence="8 9">
    <name type="scientific">Jiangella anatolica</name>
    <dbReference type="NCBI Taxonomy" id="2670374"/>
    <lineage>
        <taxon>Bacteria</taxon>
        <taxon>Bacillati</taxon>
        <taxon>Actinomycetota</taxon>
        <taxon>Actinomycetes</taxon>
        <taxon>Jiangellales</taxon>
        <taxon>Jiangellaceae</taxon>
        <taxon>Jiangella</taxon>
    </lineage>
</organism>
<sequence length="630" mass="68430">MATSVPRARAHRTPRSRRSLTARFAAGVAAAALGVSGLAAAGLPANASTDDAEPTSLTIAVSQEVDSLSPFIAVRLLTTNIGRWMYDFLTNYDPKTGETIPALAESWDTSDDGLTWTYHIREDATWTDGEPVTAEDVAWTFNTMMTDPAAAEANGNFVENFASVTATDEHTVEIVLNEPQVTMLALDVPILPEHIWSQVDDFGTFNNDTDFPIVGSGPFILTDYQPNVAITLEANPDYWRGEPKFDQLILRYIDDSDAQVEALRTGEVDFVFGLTPAQYQALQNEENITVSAAQGKRFQAITLNPGARLQDGTPFGDGHPALQDPVVREALVRTIDRDAIYEVAYGGLGEANGGYIPSRYDTFHWEPSGDEEIGFDIDEANRLLDEAGYAPGGDGIRVGPDGRALSFRFNVHGDNPQYVQAAEMMAEWAREAGMELRVEPVSEVGSLLDEGTYDILTTGWNVNPDPTYILSINLCSGLPTELGGPYLSDAYYCNDAYDQLYAEQLSELDPDARAEIVKEMQQTLYEDNIFVVWGYADQLEAYRSDVIASMTPQPDPGGNYYGQDGYWSWWSAVPVGEEDDAAAGSGDDGSSDDGGSNTGLIVGIVAAAVVVLGLAVLLLRRRGATADDRE</sequence>
<evidence type="ECO:0000256" key="5">
    <source>
        <dbReference type="SAM" id="Phobius"/>
    </source>
</evidence>
<dbReference type="RefSeq" id="WP_111257717.1">
    <property type="nucleotide sequence ID" value="NZ_POTW01000094.1"/>
</dbReference>
<keyword evidence="9" id="KW-1185">Reference proteome</keyword>
<feature type="chain" id="PRO_5038617956" evidence="6">
    <location>
        <begin position="42"/>
        <end position="630"/>
    </location>
</feature>
<evidence type="ECO:0000313" key="8">
    <source>
        <dbReference type="EMBL" id="PZF80266.1"/>
    </source>
</evidence>
<dbReference type="PROSITE" id="PS51318">
    <property type="entry name" value="TAT"/>
    <property type="match status" value="1"/>
</dbReference>
<dbReference type="PANTHER" id="PTHR30290:SF10">
    <property type="entry name" value="PERIPLASMIC OLIGOPEPTIDE-BINDING PROTEIN-RELATED"/>
    <property type="match status" value="1"/>
</dbReference>
<dbReference type="InterPro" id="IPR000914">
    <property type="entry name" value="SBP_5_dom"/>
</dbReference>
<comment type="caution">
    <text evidence="8">The sequence shown here is derived from an EMBL/GenBank/DDBJ whole genome shotgun (WGS) entry which is preliminary data.</text>
</comment>
<dbReference type="GO" id="GO:0030313">
    <property type="term" value="C:cell envelope"/>
    <property type="evidence" value="ECO:0007669"/>
    <property type="project" value="UniProtKB-SubCell"/>
</dbReference>
<dbReference type="AlphaFoldDB" id="A0A2W2C3B3"/>
<dbReference type="CDD" id="cd00995">
    <property type="entry name" value="PBP2_NikA_DppA_OppA_like"/>
    <property type="match status" value="1"/>
</dbReference>
<gene>
    <name evidence="8" type="ORF">C1I92_26930</name>
</gene>
<dbReference type="GO" id="GO:1904680">
    <property type="term" value="F:peptide transmembrane transporter activity"/>
    <property type="evidence" value="ECO:0007669"/>
    <property type="project" value="TreeGrafter"/>
</dbReference>
<dbReference type="EMBL" id="POTW01000094">
    <property type="protein sequence ID" value="PZF80266.1"/>
    <property type="molecule type" value="Genomic_DNA"/>
</dbReference>
<evidence type="ECO:0000259" key="7">
    <source>
        <dbReference type="Pfam" id="PF00496"/>
    </source>
</evidence>
<evidence type="ECO:0000256" key="3">
    <source>
        <dbReference type="ARBA" id="ARBA00022448"/>
    </source>
</evidence>
<reference evidence="8 9" key="1">
    <citation type="submission" date="2018-01" db="EMBL/GenBank/DDBJ databases">
        <title>Draft genome sequence of Jiangella sp. GTF31.</title>
        <authorList>
            <person name="Sahin N."/>
            <person name="Ay H."/>
            <person name="Saygin H."/>
        </authorList>
    </citation>
    <scope>NUCLEOTIDE SEQUENCE [LARGE SCALE GENOMIC DNA]</scope>
    <source>
        <strain evidence="8 9">GTF31</strain>
    </source>
</reference>
<keyword evidence="5" id="KW-0812">Transmembrane</keyword>
<dbReference type="InterPro" id="IPR030678">
    <property type="entry name" value="Peptide/Ni-bd"/>
</dbReference>
<dbReference type="PIRSF" id="PIRSF002741">
    <property type="entry name" value="MppA"/>
    <property type="match status" value="1"/>
</dbReference>
<dbReference type="GO" id="GO:0042597">
    <property type="term" value="C:periplasmic space"/>
    <property type="evidence" value="ECO:0007669"/>
    <property type="project" value="UniProtKB-ARBA"/>
</dbReference>
<dbReference type="InterPro" id="IPR006311">
    <property type="entry name" value="TAT_signal"/>
</dbReference>
<evidence type="ECO:0000256" key="4">
    <source>
        <dbReference type="ARBA" id="ARBA00022729"/>
    </source>
</evidence>
<dbReference type="Gene3D" id="3.40.190.10">
    <property type="entry name" value="Periplasmic binding protein-like II"/>
    <property type="match status" value="1"/>
</dbReference>
<name>A0A2W2C3B3_9ACTN</name>
<keyword evidence="4 6" id="KW-0732">Signal</keyword>
<evidence type="ECO:0000256" key="6">
    <source>
        <dbReference type="SAM" id="SignalP"/>
    </source>
</evidence>
<comment type="similarity">
    <text evidence="2">Belongs to the bacterial solute-binding protein 5 family.</text>
</comment>
<feature type="domain" description="Solute-binding protein family 5" evidence="7">
    <location>
        <begin position="99"/>
        <end position="470"/>
    </location>
</feature>
<dbReference type="Proteomes" id="UP000248764">
    <property type="component" value="Unassembled WGS sequence"/>
</dbReference>
<evidence type="ECO:0000256" key="1">
    <source>
        <dbReference type="ARBA" id="ARBA00004196"/>
    </source>
</evidence>
<dbReference type="PANTHER" id="PTHR30290">
    <property type="entry name" value="PERIPLASMIC BINDING COMPONENT OF ABC TRANSPORTER"/>
    <property type="match status" value="1"/>
</dbReference>
<dbReference type="GO" id="GO:0043190">
    <property type="term" value="C:ATP-binding cassette (ABC) transporter complex"/>
    <property type="evidence" value="ECO:0007669"/>
    <property type="project" value="InterPro"/>
</dbReference>
<protein>
    <submittedName>
        <fullName evidence="8">ABC transporter substrate-binding protein</fullName>
    </submittedName>
</protein>
<feature type="signal peptide" evidence="6">
    <location>
        <begin position="1"/>
        <end position="41"/>
    </location>
</feature>
<feature type="transmembrane region" description="Helical" evidence="5">
    <location>
        <begin position="600"/>
        <end position="619"/>
    </location>
</feature>
<accession>A0A2W2C3B3</accession>
<keyword evidence="5" id="KW-0472">Membrane</keyword>
<dbReference type="Gene3D" id="3.10.105.10">
    <property type="entry name" value="Dipeptide-binding Protein, Domain 3"/>
    <property type="match status" value="1"/>
</dbReference>
<keyword evidence="5" id="KW-1133">Transmembrane helix</keyword>
<dbReference type="InterPro" id="IPR039424">
    <property type="entry name" value="SBP_5"/>
</dbReference>
<proteinExistence type="inferred from homology"/>
<evidence type="ECO:0000313" key="9">
    <source>
        <dbReference type="Proteomes" id="UP000248764"/>
    </source>
</evidence>
<comment type="subcellular location">
    <subcellularLocation>
        <location evidence="1">Cell envelope</location>
    </subcellularLocation>
</comment>
<dbReference type="SUPFAM" id="SSF53850">
    <property type="entry name" value="Periplasmic binding protein-like II"/>
    <property type="match status" value="1"/>
</dbReference>
<dbReference type="GO" id="GO:0015833">
    <property type="term" value="P:peptide transport"/>
    <property type="evidence" value="ECO:0007669"/>
    <property type="project" value="TreeGrafter"/>
</dbReference>